<feature type="transmembrane region" description="Helical" evidence="7">
    <location>
        <begin position="291"/>
        <end position="318"/>
    </location>
</feature>
<comment type="similarity">
    <text evidence="2">Belongs to the acyltransferase 3 family.</text>
</comment>
<evidence type="ECO:0000256" key="1">
    <source>
        <dbReference type="ARBA" id="ARBA00004651"/>
    </source>
</evidence>
<feature type="transmembrane region" description="Helical" evidence="7">
    <location>
        <begin position="77"/>
        <end position="97"/>
    </location>
</feature>
<organism evidence="9 10">
    <name type="scientific">Candidatus Gottesmanbacteria bacterium RIFCSPLOWO2_01_FULL_39_12b</name>
    <dbReference type="NCBI Taxonomy" id="1798388"/>
    <lineage>
        <taxon>Bacteria</taxon>
        <taxon>Candidatus Gottesmaniibacteriota</taxon>
    </lineage>
</organism>
<name>A0A1F6ANA1_9BACT</name>
<dbReference type="EMBL" id="MFJR01000013">
    <property type="protein sequence ID" value="OGG26148.1"/>
    <property type="molecule type" value="Genomic_DNA"/>
</dbReference>
<reference evidence="9 10" key="1">
    <citation type="journal article" date="2016" name="Nat. Commun.">
        <title>Thousands of microbial genomes shed light on interconnected biogeochemical processes in an aquifer system.</title>
        <authorList>
            <person name="Anantharaman K."/>
            <person name="Brown C.T."/>
            <person name="Hug L.A."/>
            <person name="Sharon I."/>
            <person name="Castelle C.J."/>
            <person name="Probst A.J."/>
            <person name="Thomas B.C."/>
            <person name="Singh A."/>
            <person name="Wilkins M.J."/>
            <person name="Karaoz U."/>
            <person name="Brodie E.L."/>
            <person name="Williams K.H."/>
            <person name="Hubbard S.S."/>
            <person name="Banfield J.F."/>
        </authorList>
    </citation>
    <scope>NUCLEOTIDE SEQUENCE [LARGE SCALE GENOMIC DNA]</scope>
</reference>
<protein>
    <recommendedName>
        <fullName evidence="8">Acyltransferase 3 domain-containing protein</fullName>
    </recommendedName>
</protein>
<dbReference type="InterPro" id="IPR002656">
    <property type="entry name" value="Acyl_transf_3_dom"/>
</dbReference>
<evidence type="ECO:0000313" key="10">
    <source>
        <dbReference type="Proteomes" id="UP000176609"/>
    </source>
</evidence>
<feature type="transmembrane region" description="Helical" evidence="7">
    <location>
        <begin position="169"/>
        <end position="193"/>
    </location>
</feature>
<dbReference type="PANTHER" id="PTHR40074">
    <property type="entry name" value="O-ACETYLTRANSFERASE WECH"/>
    <property type="match status" value="1"/>
</dbReference>
<feature type="transmembrane region" description="Helical" evidence="7">
    <location>
        <begin position="256"/>
        <end position="279"/>
    </location>
</feature>
<feature type="transmembrane region" description="Helical" evidence="7">
    <location>
        <begin position="36"/>
        <end position="56"/>
    </location>
</feature>
<dbReference type="Proteomes" id="UP000176609">
    <property type="component" value="Unassembled WGS sequence"/>
</dbReference>
<dbReference type="GO" id="GO:0005886">
    <property type="term" value="C:plasma membrane"/>
    <property type="evidence" value="ECO:0007669"/>
    <property type="project" value="UniProtKB-SubCell"/>
</dbReference>
<keyword evidence="6 7" id="KW-0472">Membrane</keyword>
<feature type="transmembrane region" description="Helical" evidence="7">
    <location>
        <begin position="200"/>
        <end position="218"/>
    </location>
</feature>
<sequence length="327" mass="38430">MKREGWIDIMKGLAILAVVFDHASFIYPKFQNIYLWQHSFFSITWFVFLSAVTNTFSSMKKTSPPLVFILLFWLKRASAIIIPYVLATLVIYTYYNYPKINAQQILTEIVNFSAQPTYYFINLLLELYLLFPFLYILVSKIKNKYWFVLLILVVFFLSDKVFMRQIHIWPFYSMAMIFGGYYFFVFWLGILYAKKIFHENAIVIATLATVFIYYEVIINTTSVLLIRATNIHLILWSIALLLLVKKSLELLPLKKGIGYILSILGRYSIFIYLLHYFFLDQATKYPIVSPIQFIGVFALSVLFSLMIGYIYTLVSYFLNSSIRKLGR</sequence>
<feature type="transmembrane region" description="Helical" evidence="7">
    <location>
        <begin position="117"/>
        <end position="138"/>
    </location>
</feature>
<dbReference type="AlphaFoldDB" id="A0A1F6ANA1"/>
<accession>A0A1F6ANA1</accession>
<evidence type="ECO:0000259" key="8">
    <source>
        <dbReference type="Pfam" id="PF01757"/>
    </source>
</evidence>
<keyword evidence="3" id="KW-1003">Cell membrane</keyword>
<dbReference type="GO" id="GO:0009246">
    <property type="term" value="P:enterobacterial common antigen biosynthetic process"/>
    <property type="evidence" value="ECO:0007669"/>
    <property type="project" value="TreeGrafter"/>
</dbReference>
<evidence type="ECO:0000256" key="6">
    <source>
        <dbReference type="ARBA" id="ARBA00023136"/>
    </source>
</evidence>
<evidence type="ECO:0000313" key="9">
    <source>
        <dbReference type="EMBL" id="OGG26148.1"/>
    </source>
</evidence>
<evidence type="ECO:0000256" key="4">
    <source>
        <dbReference type="ARBA" id="ARBA00022692"/>
    </source>
</evidence>
<comment type="caution">
    <text evidence="9">The sequence shown here is derived from an EMBL/GenBank/DDBJ whole genome shotgun (WGS) entry which is preliminary data.</text>
</comment>
<evidence type="ECO:0000256" key="3">
    <source>
        <dbReference type="ARBA" id="ARBA00022475"/>
    </source>
</evidence>
<gene>
    <name evidence="9" type="ORF">A2960_04100</name>
</gene>
<proteinExistence type="inferred from homology"/>
<feature type="transmembrane region" description="Helical" evidence="7">
    <location>
        <begin position="145"/>
        <end position="163"/>
    </location>
</feature>
<evidence type="ECO:0000256" key="5">
    <source>
        <dbReference type="ARBA" id="ARBA00022989"/>
    </source>
</evidence>
<evidence type="ECO:0000256" key="7">
    <source>
        <dbReference type="SAM" id="Phobius"/>
    </source>
</evidence>
<evidence type="ECO:0000256" key="2">
    <source>
        <dbReference type="ARBA" id="ARBA00007400"/>
    </source>
</evidence>
<comment type="subcellular location">
    <subcellularLocation>
        <location evidence="1">Cell membrane</location>
        <topology evidence="1">Multi-pass membrane protein</topology>
    </subcellularLocation>
</comment>
<keyword evidence="5 7" id="KW-1133">Transmembrane helix</keyword>
<dbReference type="GO" id="GO:0016413">
    <property type="term" value="F:O-acetyltransferase activity"/>
    <property type="evidence" value="ECO:0007669"/>
    <property type="project" value="TreeGrafter"/>
</dbReference>
<feature type="transmembrane region" description="Helical" evidence="7">
    <location>
        <begin position="224"/>
        <end position="244"/>
    </location>
</feature>
<feature type="domain" description="Acyltransferase 3" evidence="8">
    <location>
        <begin position="5"/>
        <end position="307"/>
    </location>
</feature>
<keyword evidence="4 7" id="KW-0812">Transmembrane</keyword>
<dbReference type="Pfam" id="PF01757">
    <property type="entry name" value="Acyl_transf_3"/>
    <property type="match status" value="1"/>
</dbReference>
<dbReference type="PANTHER" id="PTHR40074:SF2">
    <property type="entry name" value="O-ACETYLTRANSFERASE WECH"/>
    <property type="match status" value="1"/>
</dbReference>